<sequence length="63" mass="7149">MCALQYQYHALHTNLLPLDKHRKAVEIDNVYCIKSYGCGNNRSYATSSTLNHYLPSLLTFADA</sequence>
<evidence type="ECO:0000313" key="1">
    <source>
        <dbReference type="EMBL" id="JAP26247.1"/>
    </source>
</evidence>
<dbReference type="EMBL" id="GEDG01012425">
    <property type="protein sequence ID" value="JAP26247.1"/>
    <property type="molecule type" value="Transcribed_RNA"/>
</dbReference>
<organism evidence="1">
    <name type="scientific">Solanum chacoense</name>
    <name type="common">Chaco potato</name>
    <dbReference type="NCBI Taxonomy" id="4108"/>
    <lineage>
        <taxon>Eukaryota</taxon>
        <taxon>Viridiplantae</taxon>
        <taxon>Streptophyta</taxon>
        <taxon>Embryophyta</taxon>
        <taxon>Tracheophyta</taxon>
        <taxon>Spermatophyta</taxon>
        <taxon>Magnoliopsida</taxon>
        <taxon>eudicotyledons</taxon>
        <taxon>Gunneridae</taxon>
        <taxon>Pentapetalae</taxon>
        <taxon>asterids</taxon>
        <taxon>lamiids</taxon>
        <taxon>Solanales</taxon>
        <taxon>Solanaceae</taxon>
        <taxon>Solanoideae</taxon>
        <taxon>Solaneae</taxon>
        <taxon>Solanum</taxon>
    </lineage>
</organism>
<reference evidence="1" key="1">
    <citation type="submission" date="2015-12" db="EMBL/GenBank/DDBJ databases">
        <title>Gene expression during late stages of embryo sac development: a critical building block for successful pollen-pistil interactions.</title>
        <authorList>
            <person name="Liu Y."/>
            <person name="Joly V."/>
            <person name="Sabar M."/>
            <person name="Matton D.P."/>
        </authorList>
    </citation>
    <scope>NUCLEOTIDE SEQUENCE</scope>
</reference>
<proteinExistence type="predicted"/>
<accession>A0A0V0I1L8</accession>
<name>A0A0V0I1L8_SOLCH</name>
<protein>
    <submittedName>
        <fullName evidence="1">Putative ovule protein</fullName>
    </submittedName>
</protein>
<dbReference type="AlphaFoldDB" id="A0A0V0I1L8"/>